<dbReference type="Pfam" id="PF13828">
    <property type="entry name" value="DUF4190"/>
    <property type="match status" value="1"/>
</dbReference>
<accession>A0A3D9T071</accession>
<dbReference type="InterPro" id="IPR025241">
    <property type="entry name" value="DUF4190"/>
</dbReference>
<dbReference type="AlphaFoldDB" id="A0A3D9T071"/>
<feature type="domain" description="DUF4190" evidence="2">
    <location>
        <begin position="9"/>
        <end position="67"/>
    </location>
</feature>
<comment type="caution">
    <text evidence="3">The sequence shown here is derived from an EMBL/GenBank/DDBJ whole genome shotgun (WGS) entry which is preliminary data.</text>
</comment>
<evidence type="ECO:0000313" key="3">
    <source>
        <dbReference type="EMBL" id="REE97231.1"/>
    </source>
</evidence>
<evidence type="ECO:0000259" key="2">
    <source>
        <dbReference type="Pfam" id="PF13828"/>
    </source>
</evidence>
<gene>
    <name evidence="3" type="ORF">DFJ69_2695</name>
</gene>
<proteinExistence type="predicted"/>
<protein>
    <submittedName>
        <fullName evidence="3">Uncharacterized protein DUF4190</fullName>
    </submittedName>
</protein>
<keyword evidence="1" id="KW-0472">Membrane</keyword>
<keyword evidence="4" id="KW-1185">Reference proteome</keyword>
<dbReference type="Proteomes" id="UP000256661">
    <property type="component" value="Unassembled WGS sequence"/>
</dbReference>
<sequence length="82" mass="8758">MADTKVSRLGILSLICGVVWVFGLGSVLAIILGHLARRRTAGNDRRGRWAATGGLVFGYLGLAVLSVLLLQGGVWIEEDVPR</sequence>
<feature type="transmembrane region" description="Helical" evidence="1">
    <location>
        <begin position="56"/>
        <end position="76"/>
    </location>
</feature>
<reference evidence="3 4" key="1">
    <citation type="submission" date="2018-08" db="EMBL/GenBank/DDBJ databases">
        <title>Sequencing the genomes of 1000 actinobacteria strains.</title>
        <authorList>
            <person name="Klenk H.-P."/>
        </authorList>
    </citation>
    <scope>NUCLEOTIDE SEQUENCE [LARGE SCALE GENOMIC DNA]</scope>
    <source>
        <strain evidence="3 4">DSM 43927</strain>
    </source>
</reference>
<dbReference type="EMBL" id="QTTT01000001">
    <property type="protein sequence ID" value="REE97231.1"/>
    <property type="molecule type" value="Genomic_DNA"/>
</dbReference>
<name>A0A3D9T071_9ACTN</name>
<organism evidence="3 4">
    <name type="scientific">Thermomonospora umbrina</name>
    <dbReference type="NCBI Taxonomy" id="111806"/>
    <lineage>
        <taxon>Bacteria</taxon>
        <taxon>Bacillati</taxon>
        <taxon>Actinomycetota</taxon>
        <taxon>Actinomycetes</taxon>
        <taxon>Streptosporangiales</taxon>
        <taxon>Thermomonosporaceae</taxon>
        <taxon>Thermomonospora</taxon>
    </lineage>
</organism>
<keyword evidence="1" id="KW-1133">Transmembrane helix</keyword>
<keyword evidence="1" id="KW-0812">Transmembrane</keyword>
<dbReference type="RefSeq" id="WP_170177642.1">
    <property type="nucleotide sequence ID" value="NZ_QTTT01000001.1"/>
</dbReference>
<evidence type="ECO:0000313" key="4">
    <source>
        <dbReference type="Proteomes" id="UP000256661"/>
    </source>
</evidence>
<evidence type="ECO:0000256" key="1">
    <source>
        <dbReference type="SAM" id="Phobius"/>
    </source>
</evidence>
<feature type="transmembrane region" description="Helical" evidence="1">
    <location>
        <begin position="12"/>
        <end position="35"/>
    </location>
</feature>